<protein>
    <submittedName>
        <fullName evidence="2">Uncharacterized protein</fullName>
    </submittedName>
</protein>
<comment type="caution">
    <text evidence="2">The sequence shown here is derived from an EMBL/GenBank/DDBJ whole genome shotgun (WGS) entry which is preliminary data.</text>
</comment>
<name>A0A8J3XGI5_9ACTN</name>
<accession>A0A8J3XGI5</accession>
<proteinExistence type="predicted"/>
<dbReference type="Proteomes" id="UP000622547">
    <property type="component" value="Unassembled WGS sequence"/>
</dbReference>
<feature type="compositionally biased region" description="Basic and acidic residues" evidence="1">
    <location>
        <begin position="20"/>
        <end position="42"/>
    </location>
</feature>
<evidence type="ECO:0000256" key="1">
    <source>
        <dbReference type="SAM" id="MobiDB-lite"/>
    </source>
</evidence>
<keyword evidence="3" id="KW-1185">Reference proteome</keyword>
<reference evidence="2 3" key="1">
    <citation type="submission" date="2021-01" db="EMBL/GenBank/DDBJ databases">
        <title>Whole genome shotgun sequence of Planotetraspora phitsanulokensis NBRC 104273.</title>
        <authorList>
            <person name="Komaki H."/>
            <person name="Tamura T."/>
        </authorList>
    </citation>
    <scope>NUCLEOTIDE SEQUENCE [LARGE SCALE GENOMIC DNA]</scope>
    <source>
        <strain evidence="2 3">NBRC 104273</strain>
    </source>
</reference>
<organism evidence="2 3">
    <name type="scientific">Planotetraspora phitsanulokensis</name>
    <dbReference type="NCBI Taxonomy" id="575192"/>
    <lineage>
        <taxon>Bacteria</taxon>
        <taxon>Bacillati</taxon>
        <taxon>Actinomycetota</taxon>
        <taxon>Actinomycetes</taxon>
        <taxon>Streptosporangiales</taxon>
        <taxon>Streptosporangiaceae</taxon>
        <taxon>Planotetraspora</taxon>
    </lineage>
</organism>
<gene>
    <name evidence="2" type="ORF">Pph01_58700</name>
</gene>
<sequence length="67" mass="7004">MPDAGLIGLGLQAGAVLPDAENHAGHDGDHGAQHGDKPDYRFDPVTPAPKRIPVQSEPSGEPGEWIL</sequence>
<dbReference type="EMBL" id="BOOP01000029">
    <property type="protein sequence ID" value="GII40867.1"/>
    <property type="molecule type" value="Genomic_DNA"/>
</dbReference>
<dbReference type="AlphaFoldDB" id="A0A8J3XGI5"/>
<evidence type="ECO:0000313" key="3">
    <source>
        <dbReference type="Proteomes" id="UP000622547"/>
    </source>
</evidence>
<evidence type="ECO:0000313" key="2">
    <source>
        <dbReference type="EMBL" id="GII40867.1"/>
    </source>
</evidence>
<feature type="region of interest" description="Disordered" evidence="1">
    <location>
        <begin position="18"/>
        <end position="67"/>
    </location>
</feature>